<dbReference type="EMBL" id="MU825577">
    <property type="protein sequence ID" value="KAJ7388184.1"/>
    <property type="molecule type" value="Genomic_DNA"/>
</dbReference>
<dbReference type="Proteomes" id="UP001163046">
    <property type="component" value="Unassembled WGS sequence"/>
</dbReference>
<reference evidence="2" key="1">
    <citation type="submission" date="2023-01" db="EMBL/GenBank/DDBJ databases">
        <title>Genome assembly of the deep-sea coral Lophelia pertusa.</title>
        <authorList>
            <person name="Herrera S."/>
            <person name="Cordes E."/>
        </authorList>
    </citation>
    <scope>NUCLEOTIDE SEQUENCE</scope>
    <source>
        <strain evidence="2">USNM1676648</strain>
        <tissue evidence="2">Polyp</tissue>
    </source>
</reference>
<proteinExistence type="predicted"/>
<evidence type="ECO:0000256" key="1">
    <source>
        <dbReference type="SAM" id="MobiDB-lite"/>
    </source>
</evidence>
<feature type="region of interest" description="Disordered" evidence="1">
    <location>
        <begin position="48"/>
        <end position="81"/>
    </location>
</feature>
<gene>
    <name evidence="2" type="ORF">OS493_039350</name>
</gene>
<sequence length="113" mass="12538">MANGSMENGCCTTDGLAEKFGLEKALKFAKRLYVHGGNISNWNRIKRKTTPSSADELSESIGTTLSSSMLPNNNNEAGFYPKKSHKVCQQKVCGENRTRRERTSQNFSESICN</sequence>
<protein>
    <submittedName>
        <fullName evidence="2">Uncharacterized protein</fullName>
    </submittedName>
</protein>
<comment type="caution">
    <text evidence="2">The sequence shown here is derived from an EMBL/GenBank/DDBJ whole genome shotgun (WGS) entry which is preliminary data.</text>
</comment>
<dbReference type="OrthoDB" id="5596051at2759"/>
<feature type="region of interest" description="Disordered" evidence="1">
    <location>
        <begin position="94"/>
        <end position="113"/>
    </location>
</feature>
<keyword evidence="3" id="KW-1185">Reference proteome</keyword>
<feature type="compositionally biased region" description="Basic and acidic residues" evidence="1">
    <location>
        <begin position="94"/>
        <end position="103"/>
    </location>
</feature>
<name>A0A9X0D7Y4_9CNID</name>
<evidence type="ECO:0000313" key="3">
    <source>
        <dbReference type="Proteomes" id="UP001163046"/>
    </source>
</evidence>
<accession>A0A9X0D7Y4</accession>
<feature type="compositionally biased region" description="Polar residues" evidence="1">
    <location>
        <begin position="50"/>
        <end position="76"/>
    </location>
</feature>
<feature type="compositionally biased region" description="Polar residues" evidence="1">
    <location>
        <begin position="104"/>
        <end position="113"/>
    </location>
</feature>
<evidence type="ECO:0000313" key="2">
    <source>
        <dbReference type="EMBL" id="KAJ7388184.1"/>
    </source>
</evidence>
<organism evidence="2 3">
    <name type="scientific">Desmophyllum pertusum</name>
    <dbReference type="NCBI Taxonomy" id="174260"/>
    <lineage>
        <taxon>Eukaryota</taxon>
        <taxon>Metazoa</taxon>
        <taxon>Cnidaria</taxon>
        <taxon>Anthozoa</taxon>
        <taxon>Hexacorallia</taxon>
        <taxon>Scleractinia</taxon>
        <taxon>Caryophylliina</taxon>
        <taxon>Caryophylliidae</taxon>
        <taxon>Desmophyllum</taxon>
    </lineage>
</organism>
<dbReference type="AlphaFoldDB" id="A0A9X0D7Y4"/>